<evidence type="ECO:0000259" key="1">
    <source>
        <dbReference type="Pfam" id="PF13482"/>
    </source>
</evidence>
<dbReference type="EMBL" id="LBWB01000004">
    <property type="protein sequence ID" value="KKR01516.1"/>
    <property type="molecule type" value="Genomic_DNA"/>
</dbReference>
<dbReference type="InterPro" id="IPR012337">
    <property type="entry name" value="RNaseH-like_sf"/>
</dbReference>
<sequence length="202" mass="23625">MFNEVFFDVETKKLFGDIEGDDPGDLGVSIVSVYSRKIDENLRETEGQIKSFWEKDFPEMWPIFQEADRIVGYNSIGFDVPALTPYANFPFNKLPHFDIMQRVKEVFGRRIPLDAIAKETLDREKIDVGLNAVYYWQKGDKASLTKLKKYCEDDVIITRNIYDFVLKNGHLLFKDKWNTQQKIELDFSYPKTDSPEKQIGLF</sequence>
<evidence type="ECO:0000313" key="3">
    <source>
        <dbReference type="Proteomes" id="UP000033881"/>
    </source>
</evidence>
<comment type="caution">
    <text evidence="2">The sequence shown here is derived from an EMBL/GenBank/DDBJ whole genome shotgun (WGS) entry which is preliminary data.</text>
</comment>
<proteinExistence type="predicted"/>
<accession>A0A0G0MM80</accession>
<dbReference type="Proteomes" id="UP000033881">
    <property type="component" value="Unassembled WGS sequence"/>
</dbReference>
<keyword evidence="2" id="KW-0378">Hydrolase</keyword>
<feature type="domain" description="YprB ribonuclease H-like" evidence="1">
    <location>
        <begin position="5"/>
        <end position="163"/>
    </location>
</feature>
<keyword evidence="2" id="KW-0067">ATP-binding</keyword>
<organism evidence="2 3">
    <name type="scientific">Candidatus Woesebacteria bacterium GW2011_GWB1_39_12</name>
    <dbReference type="NCBI Taxonomy" id="1618574"/>
    <lineage>
        <taxon>Bacteria</taxon>
        <taxon>Candidatus Woeseibacteriota</taxon>
    </lineage>
</organism>
<evidence type="ECO:0000313" key="2">
    <source>
        <dbReference type="EMBL" id="KKR01516.1"/>
    </source>
</evidence>
<dbReference type="GO" id="GO:0004386">
    <property type="term" value="F:helicase activity"/>
    <property type="evidence" value="ECO:0007669"/>
    <property type="project" value="UniProtKB-KW"/>
</dbReference>
<reference evidence="2 3" key="1">
    <citation type="journal article" date="2015" name="Nature">
        <title>rRNA introns, odd ribosomes, and small enigmatic genomes across a large radiation of phyla.</title>
        <authorList>
            <person name="Brown C.T."/>
            <person name="Hug L.A."/>
            <person name="Thomas B.C."/>
            <person name="Sharon I."/>
            <person name="Castelle C.J."/>
            <person name="Singh A."/>
            <person name="Wilkins M.J."/>
            <person name="Williams K.H."/>
            <person name="Banfield J.F."/>
        </authorList>
    </citation>
    <scope>NUCLEOTIDE SEQUENCE [LARGE SCALE GENOMIC DNA]</scope>
</reference>
<dbReference type="Pfam" id="PF13482">
    <property type="entry name" value="RNase_H_2"/>
    <property type="match status" value="1"/>
</dbReference>
<name>A0A0G0MM80_9BACT</name>
<keyword evidence="2" id="KW-0347">Helicase</keyword>
<dbReference type="SUPFAM" id="SSF53098">
    <property type="entry name" value="Ribonuclease H-like"/>
    <property type="match status" value="1"/>
</dbReference>
<dbReference type="InterPro" id="IPR038720">
    <property type="entry name" value="YprB_RNase_H-like_dom"/>
</dbReference>
<protein>
    <submittedName>
        <fullName evidence="2">DEAD/DEAH box helicase domain protein</fullName>
    </submittedName>
</protein>
<dbReference type="AlphaFoldDB" id="A0A0G0MM80"/>
<dbReference type="Gene3D" id="3.30.420.10">
    <property type="entry name" value="Ribonuclease H-like superfamily/Ribonuclease H"/>
    <property type="match status" value="1"/>
</dbReference>
<dbReference type="InterPro" id="IPR036397">
    <property type="entry name" value="RNaseH_sf"/>
</dbReference>
<dbReference type="GO" id="GO:0003676">
    <property type="term" value="F:nucleic acid binding"/>
    <property type="evidence" value="ECO:0007669"/>
    <property type="project" value="InterPro"/>
</dbReference>
<keyword evidence="2" id="KW-0547">Nucleotide-binding</keyword>
<gene>
    <name evidence="2" type="ORF">UT24_C0004G0079</name>
</gene>